<organism evidence="1 2">
    <name type="scientific">Desulfallas thermosapovorans DSM 6562</name>
    <dbReference type="NCBI Taxonomy" id="1121431"/>
    <lineage>
        <taxon>Bacteria</taxon>
        <taxon>Bacillati</taxon>
        <taxon>Bacillota</taxon>
        <taxon>Clostridia</taxon>
        <taxon>Eubacteriales</taxon>
        <taxon>Desulfallaceae</taxon>
        <taxon>Desulfallas</taxon>
    </lineage>
</organism>
<proteinExistence type="predicted"/>
<name>A0A5S4ZNW4_9FIRM</name>
<keyword evidence="2" id="KW-1185">Reference proteome</keyword>
<dbReference type="AlphaFoldDB" id="A0A5S4ZNW4"/>
<accession>A0A5S4ZNW4</accession>
<dbReference type="Proteomes" id="UP000323166">
    <property type="component" value="Unassembled WGS sequence"/>
</dbReference>
<reference evidence="1 2" key="1">
    <citation type="submission" date="2019-07" db="EMBL/GenBank/DDBJ databases">
        <title>Genomic Encyclopedia of Type Strains, Phase I: the one thousand microbial genomes (KMG-I) project.</title>
        <authorList>
            <person name="Kyrpides N."/>
        </authorList>
    </citation>
    <scope>NUCLEOTIDE SEQUENCE [LARGE SCALE GENOMIC DNA]</scope>
    <source>
        <strain evidence="1 2">DSM 6562</strain>
    </source>
</reference>
<gene>
    <name evidence="1" type="ORF">LX24_02660</name>
</gene>
<dbReference type="EMBL" id="VNHM01000019">
    <property type="protein sequence ID" value="TYO93334.1"/>
    <property type="molecule type" value="Genomic_DNA"/>
</dbReference>
<sequence length="158" mass="17556">MELLVAMFLMVVCLAVVNTLFAFGLKSYFLYMDRVEVQENLRIGINRISREVRLASQLLSCDNSGRGRITFKVVDDSNEDVISYAIKVSGDSEAAYQLIRSVNGFGNNPVARYVHKLAVIPDQVGPDTRTVTLILTGEKGNSGEMEVSTTVTLKNYQR</sequence>
<comment type="caution">
    <text evidence="1">The sequence shown here is derived from an EMBL/GenBank/DDBJ whole genome shotgun (WGS) entry which is preliminary data.</text>
</comment>
<protein>
    <submittedName>
        <fullName evidence="1">Uncharacterized protein</fullName>
    </submittedName>
</protein>
<evidence type="ECO:0000313" key="1">
    <source>
        <dbReference type="EMBL" id="TYO93334.1"/>
    </source>
</evidence>
<evidence type="ECO:0000313" key="2">
    <source>
        <dbReference type="Proteomes" id="UP000323166"/>
    </source>
</evidence>